<dbReference type="Proteomes" id="UP000324831">
    <property type="component" value="Unassembled WGS sequence"/>
</dbReference>
<reference evidence="1 2" key="1">
    <citation type="submission" date="2019-01" db="EMBL/GenBank/DDBJ databases">
        <title>Draft genome sequences of Candidatus Mycoplasma haemohominis SWG34-3 identified from a patient with pyrexia, anemia and liver dysfunction.</title>
        <authorList>
            <person name="Sekizuka T."/>
            <person name="Hattori N."/>
            <person name="Katano H."/>
            <person name="Takuma T."/>
            <person name="Ito T."/>
            <person name="Arai N."/>
            <person name="Yanai R."/>
            <person name="Ishii S."/>
            <person name="Miura Y."/>
            <person name="Tokunaga T."/>
            <person name="Watanabe H."/>
            <person name="Nomura N."/>
            <person name="Eguchi J."/>
            <person name="Arai T."/>
            <person name="Hasegawa H."/>
            <person name="Nakamaki T."/>
            <person name="Wakita T."/>
            <person name="Niki Y."/>
            <person name="Kuroda M."/>
        </authorList>
    </citation>
    <scope>NUCLEOTIDE SEQUENCE [LARGE SCALE GENOMIC DNA]</scope>
    <source>
        <strain evidence="1">SWG34-3</strain>
    </source>
</reference>
<evidence type="ECO:0000313" key="2">
    <source>
        <dbReference type="Proteomes" id="UP000324831"/>
    </source>
</evidence>
<protein>
    <submittedName>
        <fullName evidence="1">Uncharacterized protein</fullName>
    </submittedName>
</protein>
<evidence type="ECO:0000313" key="1">
    <source>
        <dbReference type="EMBL" id="GCE63406.1"/>
    </source>
</evidence>
<dbReference type="AlphaFoldDB" id="A0A478FSN9"/>
<name>A0A478FSN9_9MOLU</name>
<comment type="caution">
    <text evidence="1">The sequence shown here is derived from an EMBL/GenBank/DDBJ whole genome shotgun (WGS) entry which is preliminary data.</text>
</comment>
<proteinExistence type="predicted"/>
<dbReference type="EMBL" id="BIMN01000002">
    <property type="protein sequence ID" value="GCE63406.1"/>
    <property type="molecule type" value="Genomic_DNA"/>
</dbReference>
<sequence length="330" mass="38585">MPKLGSSLIAGGILWTGGFAAYNNTVPKNIQAALEREGIPFIDSISDTNEKNRAYKAVYIDNKSNIKEDIAAIKQDTEDAAYSEIDTWCNQQLNAPYSWSTLEKNREKIINYCSDQRPKTVEGRLKRITEGIWIRDQEQDKEEAYKVIFAIYRYDDDFLRQINSVKGNGNDYDHSEDANTGYERLQKWCEEKLSSKVSLVEDENLYNYVFWWCKKLDHGATVRDKIKHDYPGWNEENKDWTKVKGYWQMTRQVYVWIDENSKRSINGSNINKDKYKTWCENTLKAKIYDSQIYQWKYLIAKSVCVEVKVQAVLGKYKNLKEAIANKDNTD</sequence>
<accession>A0A478FSN9</accession>
<gene>
    <name evidence="1" type="ORF">MHSWG343_04020</name>
</gene>
<organism evidence="1 2">
    <name type="scientific">Candidatus Mycoplasma haematohominis</name>
    <dbReference type="NCBI Taxonomy" id="1494318"/>
    <lineage>
        <taxon>Bacteria</taxon>
        <taxon>Bacillati</taxon>
        <taxon>Mycoplasmatota</taxon>
        <taxon>Mollicutes</taxon>
        <taxon>Mycoplasmataceae</taxon>
        <taxon>Mycoplasma</taxon>
    </lineage>
</organism>